<sequence>MRIRLDRLYKTLYTALGVKMDIIKELEEYRLRNQITQVRLAKILGVSFATLNRWLNGHSKPGKLAEYRIKELLKEEKK</sequence>
<evidence type="ECO:0000313" key="2">
    <source>
        <dbReference type="EMBL" id="MFC1799407.1"/>
    </source>
</evidence>
<gene>
    <name evidence="2" type="ORF">ACFL2Z_00635</name>
</gene>
<evidence type="ECO:0000259" key="1">
    <source>
        <dbReference type="PROSITE" id="PS50943"/>
    </source>
</evidence>
<organism evidence="2 3">
    <name type="scientific">Eiseniibacteriota bacterium</name>
    <dbReference type="NCBI Taxonomy" id="2212470"/>
    <lineage>
        <taxon>Bacteria</taxon>
        <taxon>Candidatus Eiseniibacteriota</taxon>
    </lineage>
</organism>
<reference evidence="2 3" key="1">
    <citation type="submission" date="2024-09" db="EMBL/GenBank/DDBJ databases">
        <authorList>
            <person name="D'Angelo T."/>
        </authorList>
    </citation>
    <scope>NUCLEOTIDE SEQUENCE [LARGE SCALE GENOMIC DNA]</scope>
    <source>
        <strain evidence="2">SAG AM-311-F02</strain>
    </source>
</reference>
<comment type="caution">
    <text evidence="2">The sequence shown here is derived from an EMBL/GenBank/DDBJ whole genome shotgun (WGS) entry which is preliminary data.</text>
</comment>
<dbReference type="Gene3D" id="1.10.260.40">
    <property type="entry name" value="lambda repressor-like DNA-binding domains"/>
    <property type="match status" value="1"/>
</dbReference>
<keyword evidence="3" id="KW-1185">Reference proteome</keyword>
<dbReference type="SUPFAM" id="SSF47413">
    <property type="entry name" value="lambda repressor-like DNA-binding domains"/>
    <property type="match status" value="1"/>
</dbReference>
<name>A0ABV6YNA9_UNCEI</name>
<dbReference type="InterPro" id="IPR001387">
    <property type="entry name" value="Cro/C1-type_HTH"/>
</dbReference>
<dbReference type="PROSITE" id="PS50943">
    <property type="entry name" value="HTH_CROC1"/>
    <property type="match status" value="1"/>
</dbReference>
<evidence type="ECO:0000313" key="3">
    <source>
        <dbReference type="Proteomes" id="UP001594288"/>
    </source>
</evidence>
<feature type="domain" description="HTH cro/C1-type" evidence="1">
    <location>
        <begin position="26"/>
        <end position="61"/>
    </location>
</feature>
<accession>A0ABV6YNA9</accession>
<dbReference type="EMBL" id="JBHPEI010000005">
    <property type="protein sequence ID" value="MFC1799407.1"/>
    <property type="molecule type" value="Genomic_DNA"/>
</dbReference>
<proteinExistence type="predicted"/>
<dbReference type="Proteomes" id="UP001594288">
    <property type="component" value="Unassembled WGS sequence"/>
</dbReference>
<dbReference type="Pfam" id="PF01381">
    <property type="entry name" value="HTH_3"/>
    <property type="match status" value="1"/>
</dbReference>
<protein>
    <submittedName>
        <fullName evidence="2">Helix-turn-helix domain-containing protein</fullName>
    </submittedName>
</protein>
<dbReference type="InterPro" id="IPR010982">
    <property type="entry name" value="Lambda_DNA-bd_dom_sf"/>
</dbReference>
<dbReference type="CDD" id="cd00093">
    <property type="entry name" value="HTH_XRE"/>
    <property type="match status" value="1"/>
</dbReference>